<reference evidence="2 3" key="2">
    <citation type="submission" date="2023-11" db="EMBL/GenBank/DDBJ databases">
        <authorList>
            <person name="Lara A.C."/>
            <person name="Chronakova A."/>
        </authorList>
    </citation>
    <scope>NUCLEOTIDE SEQUENCE [LARGE SCALE GENOMIC DNA]</scope>
    <source>
        <strain evidence="2 3">BCCO 10_0856</strain>
    </source>
</reference>
<comment type="caution">
    <text evidence="2">The sequence shown here is derived from an EMBL/GenBank/DDBJ whole genome shotgun (WGS) entry which is preliminary data.</text>
</comment>
<dbReference type="InterPro" id="IPR005031">
    <property type="entry name" value="COQ10_START"/>
</dbReference>
<evidence type="ECO:0000313" key="2">
    <source>
        <dbReference type="EMBL" id="MDX8036740.1"/>
    </source>
</evidence>
<dbReference type="Proteomes" id="UP001285521">
    <property type="component" value="Unassembled WGS sequence"/>
</dbReference>
<evidence type="ECO:0000259" key="1">
    <source>
        <dbReference type="Pfam" id="PF03364"/>
    </source>
</evidence>
<keyword evidence="3" id="KW-1185">Reference proteome</keyword>
<feature type="domain" description="Coenzyme Q-binding protein COQ10 START" evidence="1">
    <location>
        <begin position="13"/>
        <end position="135"/>
    </location>
</feature>
<name>A0ABU4TEX1_9PSEU</name>
<organism evidence="2 3">
    <name type="scientific">Lentzea miocenica</name>
    <dbReference type="NCBI Taxonomy" id="3095431"/>
    <lineage>
        <taxon>Bacteria</taxon>
        <taxon>Bacillati</taxon>
        <taxon>Actinomycetota</taxon>
        <taxon>Actinomycetes</taxon>
        <taxon>Pseudonocardiales</taxon>
        <taxon>Pseudonocardiaceae</taxon>
        <taxon>Lentzea</taxon>
    </lineage>
</organism>
<evidence type="ECO:0000313" key="3">
    <source>
        <dbReference type="Proteomes" id="UP001285521"/>
    </source>
</evidence>
<dbReference type="SUPFAM" id="SSF55961">
    <property type="entry name" value="Bet v1-like"/>
    <property type="match status" value="1"/>
</dbReference>
<proteinExistence type="predicted"/>
<sequence>MPAVRVETLVPVADADFVFSRISDFPRYADHTHAVREIRVEQGADGAVVSDWSVNFRNGVMRWQESDRIDPIARTVEFDQLKGDFVGFSGSWRVDQVGADVTLRFDAEFDLGMPSLAPIIDPIAAHALRDNIEAIIRGLLGEHVVFLADDESEPAKVG</sequence>
<reference evidence="2 3" key="1">
    <citation type="submission" date="2023-11" db="EMBL/GenBank/DDBJ databases">
        <title>Lentzea sokolovensis, sp. nov., Lentzea kristufkii, sp. nov., and Lentzea miocenensis, sp. nov., rare actinobacteria from Sokolov Coal Basin, Miocene lacustrine sediment, Czech Republic.</title>
        <authorList>
            <person name="Lara A."/>
            <person name="Kotroba L."/>
            <person name="Nouioui I."/>
            <person name="Neumann-Schaal M."/>
            <person name="Mast Y."/>
            <person name="Chronakova A."/>
        </authorList>
    </citation>
    <scope>NUCLEOTIDE SEQUENCE [LARGE SCALE GENOMIC DNA]</scope>
    <source>
        <strain evidence="2 3">BCCO 10_0856</strain>
    </source>
</reference>
<gene>
    <name evidence="2" type="ORF">SK803_41650</name>
</gene>
<dbReference type="InterPro" id="IPR023393">
    <property type="entry name" value="START-like_dom_sf"/>
</dbReference>
<dbReference type="RefSeq" id="WP_319971734.1">
    <property type="nucleotide sequence ID" value="NZ_JAXAVW010000048.1"/>
</dbReference>
<dbReference type="Pfam" id="PF03364">
    <property type="entry name" value="Polyketide_cyc"/>
    <property type="match status" value="1"/>
</dbReference>
<dbReference type="Gene3D" id="3.30.530.20">
    <property type="match status" value="1"/>
</dbReference>
<protein>
    <submittedName>
        <fullName evidence="2">SRPBCC family protein</fullName>
    </submittedName>
</protein>
<accession>A0ABU4TEX1</accession>
<dbReference type="EMBL" id="JAXAVW010000048">
    <property type="protein sequence ID" value="MDX8036740.1"/>
    <property type="molecule type" value="Genomic_DNA"/>
</dbReference>